<gene>
    <name evidence="1" type="primary">Fam120c_0</name>
    <name evidence="1" type="ORF">E2C01_100787</name>
</gene>
<proteinExistence type="predicted"/>
<dbReference type="AlphaFoldDB" id="A0A5B7KKE7"/>
<comment type="caution">
    <text evidence="1">The sequence shown here is derived from an EMBL/GenBank/DDBJ whole genome shotgun (WGS) entry which is preliminary data.</text>
</comment>
<dbReference type="GO" id="GO:0005634">
    <property type="term" value="C:nucleus"/>
    <property type="evidence" value="ECO:0007669"/>
    <property type="project" value="TreeGrafter"/>
</dbReference>
<dbReference type="EMBL" id="VSRR010144225">
    <property type="protein sequence ID" value="MPD05065.1"/>
    <property type="molecule type" value="Genomic_DNA"/>
</dbReference>
<dbReference type="OrthoDB" id="10061469at2759"/>
<dbReference type="PANTHER" id="PTHR15976">
    <property type="entry name" value="CONSTITUTIVE COACTIVATOR OF PEROXISOME PROLIFERATOR-ACTIVATED RECEPTOR GAMMA"/>
    <property type="match status" value="1"/>
</dbReference>
<name>A0A5B7KKE7_PORTR</name>
<evidence type="ECO:0000313" key="1">
    <source>
        <dbReference type="EMBL" id="MPD05065.1"/>
    </source>
</evidence>
<dbReference type="Proteomes" id="UP000324222">
    <property type="component" value="Unassembled WGS sequence"/>
</dbReference>
<sequence length="96" mass="10830">MTYCVGTYVSRLEEASKKSYQIPPRAPGPIGSLETKEFILDEVARGLGLQRNYFCLLAALLGNYLLTEIDLKDFYASLIPGYEKQQVSYKNLAIFI</sequence>
<protein>
    <submittedName>
        <fullName evidence="1">Constitutive coactivator of PPAR-gamma-like protein 2</fullName>
    </submittedName>
</protein>
<evidence type="ECO:0000313" key="2">
    <source>
        <dbReference type="Proteomes" id="UP000324222"/>
    </source>
</evidence>
<organism evidence="1 2">
    <name type="scientific">Portunus trituberculatus</name>
    <name type="common">Swimming crab</name>
    <name type="synonym">Neptunus trituberculatus</name>
    <dbReference type="NCBI Taxonomy" id="210409"/>
    <lineage>
        <taxon>Eukaryota</taxon>
        <taxon>Metazoa</taxon>
        <taxon>Ecdysozoa</taxon>
        <taxon>Arthropoda</taxon>
        <taxon>Crustacea</taxon>
        <taxon>Multicrustacea</taxon>
        <taxon>Malacostraca</taxon>
        <taxon>Eumalacostraca</taxon>
        <taxon>Eucarida</taxon>
        <taxon>Decapoda</taxon>
        <taxon>Pleocyemata</taxon>
        <taxon>Brachyura</taxon>
        <taxon>Eubrachyura</taxon>
        <taxon>Portunoidea</taxon>
        <taxon>Portunidae</taxon>
        <taxon>Portuninae</taxon>
        <taxon>Portunus</taxon>
    </lineage>
</organism>
<accession>A0A5B7KKE7</accession>
<keyword evidence="2" id="KW-1185">Reference proteome</keyword>
<dbReference type="PANTHER" id="PTHR15976:SF16">
    <property type="entry name" value="ASTEROID DOMAIN-CONTAINING PROTEIN"/>
    <property type="match status" value="1"/>
</dbReference>
<reference evidence="1 2" key="1">
    <citation type="submission" date="2019-05" db="EMBL/GenBank/DDBJ databases">
        <title>Another draft genome of Portunus trituberculatus and its Hox gene families provides insights of decapod evolution.</title>
        <authorList>
            <person name="Jeong J.-H."/>
            <person name="Song I."/>
            <person name="Kim S."/>
            <person name="Choi T."/>
            <person name="Kim D."/>
            <person name="Ryu S."/>
            <person name="Kim W."/>
        </authorList>
    </citation>
    <scope>NUCLEOTIDE SEQUENCE [LARGE SCALE GENOMIC DNA]</scope>
    <source>
        <tissue evidence="1">Muscle</tissue>
    </source>
</reference>
<dbReference type="InterPro" id="IPR026784">
    <property type="entry name" value="Coact_PPARg"/>
</dbReference>